<dbReference type="Proteomes" id="UP000470010">
    <property type="component" value="Unassembled WGS sequence"/>
</dbReference>
<dbReference type="Pfam" id="PF13240">
    <property type="entry name" value="Zn_Ribbon_1"/>
    <property type="match status" value="1"/>
</dbReference>
<dbReference type="AlphaFoldDB" id="A0A7K0GBV5"/>
<evidence type="ECO:0000256" key="1">
    <source>
        <dbReference type="SAM" id="SignalP"/>
    </source>
</evidence>
<sequence length="344" mass="36353">MMKNRCTSACGRRCSAPSVSHAELGATMAFCASCGNQLAHGARFCPKCGAPVDSTREDAAPDGAELAVPVPKAESSQASEDELFEKALDMIGVVSKIQFIKVDRSDFLTKQFANSPYLEQILADGPQVVYSADALRKEADKVIMENTTKSAATSFVSGLPSNPVVMVAAGGADVVQYFGFAMNLAQKLAYLFGEDALFIDGTSDMPLEAKYRVVAYLGAMFGAGGAAKLISTTSVKVGEQVGKRVAAKALTKTAWYPLFKKVGSLVGQKITKKTVEKTITKAVPVIGGVVSGALTFVTFKPMGERLADVFTQNLKGEFATDGVLELNPEFVATLDAESGRALTE</sequence>
<feature type="chain" id="PRO_5029714916" evidence="1">
    <location>
        <begin position="23"/>
        <end position="344"/>
    </location>
</feature>
<keyword evidence="4" id="KW-1185">Reference proteome</keyword>
<dbReference type="EMBL" id="VTFZ01000016">
    <property type="protein sequence ID" value="MRX80859.1"/>
    <property type="molecule type" value="Genomic_DNA"/>
</dbReference>
<proteinExistence type="predicted"/>
<protein>
    <submittedName>
        <fullName evidence="3">Zinc-ribbon domain-containing protein</fullName>
    </submittedName>
</protein>
<organism evidence="3 4">
    <name type="scientific">Enorma shizhengliae</name>
    <dbReference type="NCBI Taxonomy" id="2606615"/>
    <lineage>
        <taxon>Bacteria</taxon>
        <taxon>Bacillati</taxon>
        <taxon>Actinomycetota</taxon>
        <taxon>Coriobacteriia</taxon>
        <taxon>Coriobacteriales</taxon>
        <taxon>Coriobacteriaceae</taxon>
        <taxon>Enorma</taxon>
    </lineage>
</organism>
<evidence type="ECO:0000313" key="3">
    <source>
        <dbReference type="EMBL" id="MRX80859.1"/>
    </source>
</evidence>
<dbReference type="InterPro" id="IPR026870">
    <property type="entry name" value="Zinc_ribbon_dom"/>
</dbReference>
<name>A0A7K0GBV5_9ACTN</name>
<keyword evidence="1" id="KW-0732">Signal</keyword>
<evidence type="ECO:0000313" key="4">
    <source>
        <dbReference type="Proteomes" id="UP000470010"/>
    </source>
</evidence>
<feature type="domain" description="Zinc-ribbon" evidence="2">
    <location>
        <begin position="30"/>
        <end position="52"/>
    </location>
</feature>
<feature type="signal peptide" evidence="1">
    <location>
        <begin position="1"/>
        <end position="22"/>
    </location>
</feature>
<gene>
    <name evidence="3" type="ORF">GJE22_09730</name>
</gene>
<comment type="caution">
    <text evidence="3">The sequence shown here is derived from an EMBL/GenBank/DDBJ whole genome shotgun (WGS) entry which is preliminary data.</text>
</comment>
<reference evidence="4" key="1">
    <citation type="submission" date="2019-08" db="EMBL/GenBank/DDBJ databases">
        <title>Arthrobacter sp. nov., isolated from plateau pika and Tibetan wild ass.</title>
        <authorList>
            <person name="Ge Y."/>
        </authorList>
    </citation>
    <scope>NUCLEOTIDE SEQUENCE [LARGE SCALE GENOMIC DNA]</scope>
    <source>
        <strain evidence="4">HF-1365</strain>
    </source>
</reference>
<accession>A0A7K0GBV5</accession>
<evidence type="ECO:0000259" key="2">
    <source>
        <dbReference type="Pfam" id="PF13240"/>
    </source>
</evidence>